<evidence type="ECO:0000313" key="3">
    <source>
        <dbReference type="EMBL" id="KAF2891849.1"/>
    </source>
</evidence>
<dbReference type="Pfam" id="PF17921">
    <property type="entry name" value="Integrase_H2C2"/>
    <property type="match status" value="1"/>
</dbReference>
<gene>
    <name evidence="3" type="ORF">ILUMI_14324</name>
</gene>
<evidence type="ECO:0000259" key="2">
    <source>
        <dbReference type="PROSITE" id="PS50994"/>
    </source>
</evidence>
<dbReference type="InterPro" id="IPR036397">
    <property type="entry name" value="RNaseH_sf"/>
</dbReference>
<evidence type="ECO:0000256" key="1">
    <source>
        <dbReference type="ARBA" id="ARBA00012493"/>
    </source>
</evidence>
<evidence type="ECO:0000313" key="4">
    <source>
        <dbReference type="Proteomes" id="UP000801492"/>
    </source>
</evidence>
<dbReference type="InterPro" id="IPR041588">
    <property type="entry name" value="Integrase_H2C2"/>
</dbReference>
<dbReference type="Proteomes" id="UP000801492">
    <property type="component" value="Unassembled WGS sequence"/>
</dbReference>
<dbReference type="AlphaFoldDB" id="A0A8K0CQQ5"/>
<dbReference type="OrthoDB" id="6766226at2759"/>
<protein>
    <recommendedName>
        <fullName evidence="1">RNA-directed DNA polymerase</fullName>
        <ecNumber evidence="1">2.7.7.49</ecNumber>
    </recommendedName>
</protein>
<dbReference type="PROSITE" id="PS50994">
    <property type="entry name" value="INTEGRASE"/>
    <property type="match status" value="1"/>
</dbReference>
<proteinExistence type="predicted"/>
<comment type="caution">
    <text evidence="3">The sequence shown here is derived from an EMBL/GenBank/DDBJ whole genome shotgun (WGS) entry which is preliminary data.</text>
</comment>
<dbReference type="PANTHER" id="PTHR37984:SF7">
    <property type="entry name" value="INTEGRASE CATALYTIC DOMAIN-CONTAINING PROTEIN"/>
    <property type="match status" value="1"/>
</dbReference>
<dbReference type="InterPro" id="IPR001584">
    <property type="entry name" value="Integrase_cat-core"/>
</dbReference>
<dbReference type="EMBL" id="VTPC01021075">
    <property type="protein sequence ID" value="KAF2891849.1"/>
    <property type="molecule type" value="Genomic_DNA"/>
</dbReference>
<sequence length="184" mass="21538">RVQPTVQHYHKFRNELTEYRGLIYKRDKLIIPLNCRADLLPKLYYGHFGVNKTRNRARLCFYWPGMARDVEKMVLSCHICMTPRKNNPRDPLISHDIPNRPWKKVACDLFNIGRDAYLLVVDYYSKYIEIAKLEDSTSSNQVMVNLKSIFARHGIPDVVMSDNLVKNGSFNTLRPAHYIHSRTA</sequence>
<dbReference type="SUPFAM" id="SSF53098">
    <property type="entry name" value="Ribonuclease H-like"/>
    <property type="match status" value="1"/>
</dbReference>
<dbReference type="InterPro" id="IPR012337">
    <property type="entry name" value="RNaseH-like_sf"/>
</dbReference>
<dbReference type="PANTHER" id="PTHR37984">
    <property type="entry name" value="PROTEIN CBG26694"/>
    <property type="match status" value="1"/>
</dbReference>
<dbReference type="EC" id="2.7.7.49" evidence="1"/>
<feature type="non-terminal residue" evidence="3">
    <location>
        <position position="1"/>
    </location>
</feature>
<reference evidence="3" key="1">
    <citation type="submission" date="2019-08" db="EMBL/GenBank/DDBJ databases">
        <title>The genome of the North American firefly Photinus pyralis.</title>
        <authorList>
            <consortium name="Photinus pyralis genome working group"/>
            <person name="Fallon T.R."/>
            <person name="Sander Lower S.E."/>
            <person name="Weng J.-K."/>
        </authorList>
    </citation>
    <scope>NUCLEOTIDE SEQUENCE</scope>
    <source>
        <strain evidence="3">TRF0915ILg1</strain>
        <tissue evidence="3">Whole body</tissue>
    </source>
</reference>
<name>A0A8K0CQQ5_IGNLU</name>
<dbReference type="FunFam" id="1.10.340.70:FF:000004">
    <property type="entry name" value="Retrovirus-related Pol polyprotein from transposon 297-like Protein"/>
    <property type="match status" value="1"/>
</dbReference>
<feature type="domain" description="Integrase catalytic" evidence="2">
    <location>
        <begin position="97"/>
        <end position="184"/>
    </location>
</feature>
<dbReference type="Gene3D" id="3.30.420.10">
    <property type="entry name" value="Ribonuclease H-like superfamily/Ribonuclease H"/>
    <property type="match status" value="1"/>
</dbReference>
<dbReference type="GO" id="GO:0015074">
    <property type="term" value="P:DNA integration"/>
    <property type="evidence" value="ECO:0007669"/>
    <property type="project" value="InterPro"/>
</dbReference>
<dbReference type="Gene3D" id="1.10.340.70">
    <property type="match status" value="1"/>
</dbReference>
<dbReference type="GO" id="GO:0003964">
    <property type="term" value="F:RNA-directed DNA polymerase activity"/>
    <property type="evidence" value="ECO:0007669"/>
    <property type="project" value="UniProtKB-EC"/>
</dbReference>
<dbReference type="InterPro" id="IPR050951">
    <property type="entry name" value="Retrovirus_Pol_polyprotein"/>
</dbReference>
<accession>A0A8K0CQQ5</accession>
<organism evidence="3 4">
    <name type="scientific">Ignelater luminosus</name>
    <name type="common">Cucubano</name>
    <name type="synonym">Pyrophorus luminosus</name>
    <dbReference type="NCBI Taxonomy" id="2038154"/>
    <lineage>
        <taxon>Eukaryota</taxon>
        <taxon>Metazoa</taxon>
        <taxon>Ecdysozoa</taxon>
        <taxon>Arthropoda</taxon>
        <taxon>Hexapoda</taxon>
        <taxon>Insecta</taxon>
        <taxon>Pterygota</taxon>
        <taxon>Neoptera</taxon>
        <taxon>Endopterygota</taxon>
        <taxon>Coleoptera</taxon>
        <taxon>Polyphaga</taxon>
        <taxon>Elateriformia</taxon>
        <taxon>Elateroidea</taxon>
        <taxon>Elateridae</taxon>
        <taxon>Agrypninae</taxon>
        <taxon>Pyrophorini</taxon>
        <taxon>Ignelater</taxon>
    </lineage>
</organism>
<keyword evidence="4" id="KW-1185">Reference proteome</keyword>
<dbReference type="GO" id="GO:0003676">
    <property type="term" value="F:nucleic acid binding"/>
    <property type="evidence" value="ECO:0007669"/>
    <property type="project" value="InterPro"/>
</dbReference>